<dbReference type="EMBL" id="CP151651">
    <property type="protein sequence ID" value="WZP07167.1"/>
    <property type="molecule type" value="Genomic_DNA"/>
</dbReference>
<evidence type="ECO:0000313" key="3">
    <source>
        <dbReference type="Proteomes" id="UP001472074"/>
    </source>
</evidence>
<feature type="transmembrane region" description="Helical" evidence="1">
    <location>
        <begin position="32"/>
        <end position="51"/>
    </location>
</feature>
<evidence type="ECO:0000256" key="1">
    <source>
        <dbReference type="SAM" id="Phobius"/>
    </source>
</evidence>
<keyword evidence="1" id="KW-1133">Transmembrane helix</keyword>
<keyword evidence="3" id="KW-1185">Reference proteome</keyword>
<dbReference type="Pfam" id="PF06946">
    <property type="entry name" value="Phage_holin_5_1"/>
    <property type="match status" value="1"/>
</dbReference>
<dbReference type="InterPro" id="IPR009708">
    <property type="entry name" value="Phage_A118_holin/antiholin"/>
</dbReference>
<keyword evidence="1" id="KW-0812">Transmembrane</keyword>
<dbReference type="Proteomes" id="UP001472074">
    <property type="component" value="Chromosome"/>
</dbReference>
<evidence type="ECO:0000313" key="2">
    <source>
        <dbReference type="EMBL" id="WZP07167.1"/>
    </source>
</evidence>
<feature type="transmembrane region" description="Helical" evidence="1">
    <location>
        <begin position="6"/>
        <end position="23"/>
    </location>
</feature>
<name>A0ABZ2ZG98_9BACI</name>
<accession>A0ABZ2ZG98</accession>
<gene>
    <name evidence="2" type="ORF">AADC60_24455</name>
</gene>
<proteinExistence type="predicted"/>
<dbReference type="RefSeq" id="WP_342025716.1">
    <property type="nucleotide sequence ID" value="NZ_CP151651.1"/>
</dbReference>
<sequence>METVLILATIILPIVLAFVELIKRTVNLPKNLLPLIALIVGLLIGAAASPFTDLELILRLWAGAFAGLAATGLFELGTNRSGTTK</sequence>
<feature type="transmembrane region" description="Helical" evidence="1">
    <location>
        <begin position="57"/>
        <end position="76"/>
    </location>
</feature>
<keyword evidence="1" id="KW-0472">Membrane</keyword>
<protein>
    <submittedName>
        <fullName evidence="2">Holin</fullName>
    </submittedName>
</protein>
<reference evidence="2 3" key="1">
    <citation type="submission" date="2024-04" db="EMBL/GenBank/DDBJ databases">
        <title>Screening of coral probiotics and analysis of their probiotic properties.</title>
        <authorList>
            <person name="Wang S."/>
        </authorList>
    </citation>
    <scope>NUCLEOTIDE SEQUENCE [LARGE SCALE GENOMIC DNA]</scope>
    <source>
        <strain evidence="2 3">GXU-Z9</strain>
    </source>
</reference>
<organism evidence="2 3">
    <name type="scientific">Cytobacillus pseudoceanisediminis</name>
    <dbReference type="NCBI Taxonomy" id="3051614"/>
    <lineage>
        <taxon>Bacteria</taxon>
        <taxon>Bacillati</taxon>
        <taxon>Bacillota</taxon>
        <taxon>Bacilli</taxon>
        <taxon>Bacillales</taxon>
        <taxon>Bacillaceae</taxon>
        <taxon>Cytobacillus</taxon>
    </lineage>
</organism>